<reference evidence="1" key="1">
    <citation type="submission" date="2019-12" db="EMBL/GenBank/DDBJ databases">
        <title>An insight into the sialome of adult female Ixodes ricinus ticks feeding for 6 days.</title>
        <authorList>
            <person name="Perner J."/>
            <person name="Ribeiro J.M.C."/>
        </authorList>
    </citation>
    <scope>NUCLEOTIDE SEQUENCE</scope>
    <source>
        <strain evidence="1">Semi-engorged</strain>
        <tissue evidence="1">Salivary glands</tissue>
    </source>
</reference>
<sequence length="72" mass="8417">MTWAPIWRLCRHPARWRRQRRSLPLAAAARGATSSCARWRRRAETAWAWWMSSAPSRPVTPRCGAKTASWLR</sequence>
<protein>
    <submittedName>
        <fullName evidence="1">Putative secreted protein</fullName>
    </submittedName>
</protein>
<proteinExistence type="predicted"/>
<name>A0A6B0U2P9_IXORI</name>
<accession>A0A6B0U2P9</accession>
<evidence type="ECO:0000313" key="1">
    <source>
        <dbReference type="EMBL" id="MXU82974.1"/>
    </source>
</evidence>
<dbReference type="AlphaFoldDB" id="A0A6B0U2P9"/>
<dbReference type="EMBL" id="GIFC01000891">
    <property type="protein sequence ID" value="MXU82974.1"/>
    <property type="molecule type" value="Transcribed_RNA"/>
</dbReference>
<organism evidence="1">
    <name type="scientific">Ixodes ricinus</name>
    <name type="common">Common tick</name>
    <name type="synonym">Acarus ricinus</name>
    <dbReference type="NCBI Taxonomy" id="34613"/>
    <lineage>
        <taxon>Eukaryota</taxon>
        <taxon>Metazoa</taxon>
        <taxon>Ecdysozoa</taxon>
        <taxon>Arthropoda</taxon>
        <taxon>Chelicerata</taxon>
        <taxon>Arachnida</taxon>
        <taxon>Acari</taxon>
        <taxon>Parasitiformes</taxon>
        <taxon>Ixodida</taxon>
        <taxon>Ixodoidea</taxon>
        <taxon>Ixodidae</taxon>
        <taxon>Ixodinae</taxon>
        <taxon>Ixodes</taxon>
    </lineage>
</organism>